<accession>A0A562Q5H1</accession>
<evidence type="ECO:0000259" key="2">
    <source>
        <dbReference type="Pfam" id="PF12729"/>
    </source>
</evidence>
<dbReference type="InterPro" id="IPR024478">
    <property type="entry name" value="HlyB_4HB_MCP"/>
</dbReference>
<reference evidence="4 6" key="1">
    <citation type="journal article" date="2015" name="Stand. Genomic Sci.">
        <title>Genomic Encyclopedia of Bacterial and Archaeal Type Strains, Phase III: the genomes of soil and plant-associated and newly described type strains.</title>
        <authorList>
            <person name="Whitman W.B."/>
            <person name="Woyke T."/>
            <person name="Klenk H.P."/>
            <person name="Zhou Y."/>
            <person name="Lilburn T.G."/>
            <person name="Beck B.J."/>
            <person name="De Vos P."/>
            <person name="Vandamme P."/>
            <person name="Eisen J.A."/>
            <person name="Garrity G."/>
            <person name="Hugenholtz P."/>
            <person name="Kyrpides N.C."/>
        </authorList>
    </citation>
    <scope>NUCLEOTIDE SEQUENCE [LARGE SCALE GENOMIC DNA]</scope>
    <source>
        <strain evidence="4 6">CGMCC 1.5380</strain>
    </source>
</reference>
<evidence type="ECO:0000313" key="5">
    <source>
        <dbReference type="Proteomes" id="UP000254518"/>
    </source>
</evidence>
<feature type="transmembrane region" description="Helical" evidence="1">
    <location>
        <begin position="194"/>
        <end position="214"/>
    </location>
</feature>
<dbReference type="Proteomes" id="UP000321392">
    <property type="component" value="Unassembled WGS sequence"/>
</dbReference>
<feature type="transmembrane region" description="Helical" evidence="1">
    <location>
        <begin position="34"/>
        <end position="52"/>
    </location>
</feature>
<evidence type="ECO:0000313" key="3">
    <source>
        <dbReference type="EMBL" id="RDI58204.1"/>
    </source>
</evidence>
<name>A0A562Q5H1_9FLAO</name>
<dbReference type="Proteomes" id="UP000254518">
    <property type="component" value="Unassembled WGS sequence"/>
</dbReference>
<dbReference type="AlphaFoldDB" id="A0A562Q5H1"/>
<reference evidence="4" key="3">
    <citation type="submission" date="2019-07" db="EMBL/GenBank/DDBJ databases">
        <authorList>
            <person name="Whitman W."/>
            <person name="Huntemann M."/>
            <person name="Clum A."/>
            <person name="Pillay M."/>
            <person name="Palaniappan K."/>
            <person name="Varghese N."/>
            <person name="Mikhailova N."/>
            <person name="Stamatis D."/>
            <person name="Reddy T."/>
            <person name="Daum C."/>
            <person name="Shapiro N."/>
            <person name="Ivanova N."/>
            <person name="Kyrpides N."/>
            <person name="Woyke T."/>
        </authorList>
    </citation>
    <scope>NUCLEOTIDE SEQUENCE</scope>
    <source>
        <strain evidence="4">CGMCC 1.5380</strain>
    </source>
</reference>
<keyword evidence="5" id="KW-1185">Reference proteome</keyword>
<keyword evidence="4" id="KW-0675">Receptor</keyword>
<keyword evidence="1" id="KW-1133">Transmembrane helix</keyword>
<reference evidence="3 5" key="2">
    <citation type="submission" date="2018-07" db="EMBL/GenBank/DDBJ databases">
        <title>Genomic Encyclopedia of Type Strains, Phase IV (KMG-IV): sequencing the most valuable type-strain genomes for metagenomic binning, comparative biology and taxonomic classification.</title>
        <authorList>
            <person name="Goeker M."/>
        </authorList>
    </citation>
    <scope>NUCLEOTIDE SEQUENCE [LARGE SCALE GENOMIC DNA]</scope>
    <source>
        <strain evidence="3 5">DSM 19728</strain>
    </source>
</reference>
<evidence type="ECO:0000313" key="4">
    <source>
        <dbReference type="EMBL" id="TWI51991.1"/>
    </source>
</evidence>
<organism evidence="4 6">
    <name type="scientific">Flavobacterium glaciei</name>
    <dbReference type="NCBI Taxonomy" id="386300"/>
    <lineage>
        <taxon>Bacteria</taxon>
        <taxon>Pseudomonadati</taxon>
        <taxon>Bacteroidota</taxon>
        <taxon>Flavobacteriia</taxon>
        <taxon>Flavobacteriales</taxon>
        <taxon>Flavobacteriaceae</taxon>
        <taxon>Flavobacterium</taxon>
    </lineage>
</organism>
<keyword evidence="1" id="KW-0472">Membrane</keyword>
<proteinExistence type="predicted"/>
<evidence type="ECO:0000256" key="1">
    <source>
        <dbReference type="SAM" id="Phobius"/>
    </source>
</evidence>
<dbReference type="Pfam" id="PF12729">
    <property type="entry name" value="4HB_MCP_1"/>
    <property type="match status" value="1"/>
</dbReference>
<gene>
    <name evidence="3" type="ORF">DFR66_101129</name>
    <name evidence="4" type="ORF">IQ02_00127</name>
</gene>
<comment type="caution">
    <text evidence="4">The sequence shown here is derived from an EMBL/GenBank/DDBJ whole genome shotgun (WGS) entry which is preliminary data.</text>
</comment>
<sequence>MHLFYVNKFNTIAYIALNTNPVAMKDLKKYSNKTKAAFVLLIVMFIILLSNFNTLQNSKITNEAINTIYNDRLVVARYIFQYANELYFIKTNATAAKLNDTQKKDKITTALKNIQNIDQLYVKTVLTPKEKISLVAFLASCSTINKEALNNNWNKVNYSSNKALQTLEQLSQIQSNEGKSKLTNSNTLHNDNNLLGQLQIALLVILGGITFYLLMVKENKISIRIPEPLSMN</sequence>
<dbReference type="EMBL" id="QQBA01000001">
    <property type="protein sequence ID" value="RDI58204.1"/>
    <property type="molecule type" value="Genomic_DNA"/>
</dbReference>
<dbReference type="EMBL" id="VLKX01000001">
    <property type="protein sequence ID" value="TWI51991.1"/>
    <property type="molecule type" value="Genomic_DNA"/>
</dbReference>
<feature type="domain" description="Chemotaxis methyl-accepting receptor HlyB-like 4HB MCP" evidence="2">
    <location>
        <begin position="33"/>
        <end position="139"/>
    </location>
</feature>
<protein>
    <submittedName>
        <fullName evidence="4">Chemoreceptor-like protein with four helix bundle sensory module</fullName>
    </submittedName>
</protein>
<keyword evidence="1" id="KW-0812">Transmembrane</keyword>
<evidence type="ECO:0000313" key="6">
    <source>
        <dbReference type="Proteomes" id="UP000321392"/>
    </source>
</evidence>